<evidence type="ECO:0000256" key="4">
    <source>
        <dbReference type="SAM" id="Coils"/>
    </source>
</evidence>
<keyword evidence="3" id="KW-0238">DNA-binding</keyword>
<evidence type="ECO:0000313" key="6">
    <source>
        <dbReference type="EMBL" id="KIE47110.1"/>
    </source>
</evidence>
<organism evidence="6 7">
    <name type="scientific">Clostridium argentinense CDC 2741</name>
    <dbReference type="NCBI Taxonomy" id="1418104"/>
    <lineage>
        <taxon>Bacteria</taxon>
        <taxon>Bacillati</taxon>
        <taxon>Bacillota</taxon>
        <taxon>Clostridia</taxon>
        <taxon>Eubacteriales</taxon>
        <taxon>Clostridiaceae</taxon>
        <taxon>Clostridium</taxon>
    </lineage>
</organism>
<dbReference type="OrthoDB" id="9811611at2"/>
<evidence type="ECO:0000256" key="2">
    <source>
        <dbReference type="ARBA" id="ARBA00022747"/>
    </source>
</evidence>
<dbReference type="Proteomes" id="UP000031366">
    <property type="component" value="Unassembled WGS sequence"/>
</dbReference>
<dbReference type="InterPro" id="IPR052021">
    <property type="entry name" value="Type-I_RS_S_subunit"/>
</dbReference>
<feature type="domain" description="Type I restriction modification DNA specificity" evidence="5">
    <location>
        <begin position="191"/>
        <end position="374"/>
    </location>
</feature>
<feature type="coiled-coil region" evidence="4">
    <location>
        <begin position="358"/>
        <end position="385"/>
    </location>
</feature>
<dbReference type="InterPro" id="IPR044946">
    <property type="entry name" value="Restrct_endonuc_typeI_TRD_sf"/>
</dbReference>
<accession>A0A0C1UIE9</accession>
<gene>
    <name evidence="6" type="ORF">U732_1306</name>
</gene>
<keyword evidence="7" id="KW-1185">Reference proteome</keyword>
<dbReference type="CDD" id="cd17246">
    <property type="entry name" value="RMtype1_S_SonII-TRD2-CR2_like"/>
    <property type="match status" value="1"/>
</dbReference>
<evidence type="ECO:0000313" key="7">
    <source>
        <dbReference type="Proteomes" id="UP000031366"/>
    </source>
</evidence>
<comment type="similarity">
    <text evidence="1">Belongs to the type-I restriction system S methylase family.</text>
</comment>
<comment type="caution">
    <text evidence="6">The sequence shown here is derived from an EMBL/GenBank/DDBJ whole genome shotgun (WGS) entry which is preliminary data.</text>
</comment>
<sequence>MDIKKIKCSEIIDVRDGTHDSPKYQLKGYPLVTSKNIKGNKIDFNNVNFISEEDYNKINMRSSVHNGDILMPMIGTIGNPVLVDTNEKFAIKNVALFKLSNNNKVDSKYFYYLLTSDIVKNQLENRKRGGTQNFVSLSNIRSLEIPLVAIEKQIFISNILDKAQSLIDKRKAQIEALDELVKSQFIEMFGDNWKEVNLIDYVWLQEGPGVRSIDFTEEGTVLLTGSNINDNEISFGYKSDRYISNELANGKYNHFICDKDDVLVVSSAIAPDKFDKKVVVVKEDKKYCLNTGIIRFKPNSKYLIINYFREFLKTDFFKYQVMKEMRGIAQMHFGPSHLKNMKILLPPIELQNQFSDFVKQVDKLKFEMEKSLKELEDNFNSLMQRAFKGELFN</sequence>
<protein>
    <submittedName>
        <fullName evidence="6">Type I restriction modification DNA specificity domain protein</fullName>
    </submittedName>
</protein>
<feature type="domain" description="Type I restriction modification DNA specificity" evidence="5">
    <location>
        <begin position="4"/>
        <end position="175"/>
    </location>
</feature>
<evidence type="ECO:0000256" key="1">
    <source>
        <dbReference type="ARBA" id="ARBA00010923"/>
    </source>
</evidence>
<evidence type="ECO:0000259" key="5">
    <source>
        <dbReference type="Pfam" id="PF01420"/>
    </source>
</evidence>
<proteinExistence type="inferred from homology"/>
<dbReference type="Gene3D" id="3.90.220.20">
    <property type="entry name" value="DNA methylase specificity domains"/>
    <property type="match status" value="2"/>
</dbReference>
<dbReference type="PANTHER" id="PTHR30408:SF12">
    <property type="entry name" value="TYPE I RESTRICTION ENZYME MJAVIII SPECIFICITY SUBUNIT"/>
    <property type="match status" value="1"/>
</dbReference>
<dbReference type="RefSeq" id="WP_052268039.1">
    <property type="nucleotide sequence ID" value="NZ_AYSO01000015.1"/>
</dbReference>
<dbReference type="SUPFAM" id="SSF116734">
    <property type="entry name" value="DNA methylase specificity domain"/>
    <property type="match status" value="2"/>
</dbReference>
<dbReference type="EMBL" id="AYSO01000015">
    <property type="protein sequence ID" value="KIE47110.1"/>
    <property type="molecule type" value="Genomic_DNA"/>
</dbReference>
<reference evidence="6 7" key="1">
    <citation type="journal article" date="2015" name="Infect. Genet. Evol.">
        <title>Genomic sequences of six botulinum neurotoxin-producing strains representing three clostridial species illustrate the mobility and diversity of botulinum neurotoxin genes.</title>
        <authorList>
            <person name="Smith T.J."/>
            <person name="Hill K.K."/>
            <person name="Xie G."/>
            <person name="Foley B.T."/>
            <person name="Williamson C.H."/>
            <person name="Foster J.T."/>
            <person name="Johnson S.L."/>
            <person name="Chertkov O."/>
            <person name="Teshima H."/>
            <person name="Gibbons H.S."/>
            <person name="Johnsky L.A."/>
            <person name="Karavis M.A."/>
            <person name="Smith L.A."/>
        </authorList>
    </citation>
    <scope>NUCLEOTIDE SEQUENCE [LARGE SCALE GENOMIC DNA]</scope>
    <source>
        <strain evidence="6 7">CDC 2741</strain>
    </source>
</reference>
<dbReference type="InterPro" id="IPR000055">
    <property type="entry name" value="Restrct_endonuc_typeI_TRD"/>
</dbReference>
<keyword evidence="4" id="KW-0175">Coiled coil</keyword>
<dbReference type="PANTHER" id="PTHR30408">
    <property type="entry name" value="TYPE-1 RESTRICTION ENZYME ECOKI SPECIFICITY PROTEIN"/>
    <property type="match status" value="1"/>
</dbReference>
<dbReference type="AlphaFoldDB" id="A0A0C1UIE9"/>
<dbReference type="STRING" id="29341.RSJ17_13695"/>
<evidence type="ECO:0000256" key="3">
    <source>
        <dbReference type="ARBA" id="ARBA00023125"/>
    </source>
</evidence>
<dbReference type="GO" id="GO:0003677">
    <property type="term" value="F:DNA binding"/>
    <property type="evidence" value="ECO:0007669"/>
    <property type="project" value="UniProtKB-KW"/>
</dbReference>
<dbReference type="Pfam" id="PF01420">
    <property type="entry name" value="Methylase_S"/>
    <property type="match status" value="2"/>
</dbReference>
<name>A0A0C1UIE9_9CLOT</name>
<dbReference type="GO" id="GO:0009307">
    <property type="term" value="P:DNA restriction-modification system"/>
    <property type="evidence" value="ECO:0007669"/>
    <property type="project" value="UniProtKB-KW"/>
</dbReference>
<keyword evidence="2" id="KW-0680">Restriction system</keyword>